<name>A0A9Q4IG55_9CORY</name>
<evidence type="ECO:0000259" key="3">
    <source>
        <dbReference type="Pfam" id="PF09922"/>
    </source>
</evidence>
<gene>
    <name evidence="4" type="ORF">NUW87_02750</name>
</gene>
<feature type="compositionally biased region" description="Basic and acidic residues" evidence="1">
    <location>
        <begin position="10"/>
        <end position="20"/>
    </location>
</feature>
<evidence type="ECO:0000259" key="2">
    <source>
        <dbReference type="Pfam" id="PF08044"/>
    </source>
</evidence>
<dbReference type="PANTHER" id="PTHR40763:SF4">
    <property type="entry name" value="DUF1707 DOMAIN-CONTAINING PROTEIN"/>
    <property type="match status" value="1"/>
</dbReference>
<feature type="region of interest" description="Disordered" evidence="1">
    <location>
        <begin position="1"/>
        <end position="23"/>
    </location>
</feature>
<feature type="domain" description="DUF1707" evidence="2">
    <location>
        <begin position="10"/>
        <end position="60"/>
    </location>
</feature>
<dbReference type="RefSeq" id="WP_239217608.1">
    <property type="nucleotide sequence ID" value="NZ_BAABDP010000005.1"/>
</dbReference>
<comment type="caution">
    <text evidence="4">The sequence shown here is derived from an EMBL/GenBank/DDBJ whole genome shotgun (WGS) entry which is preliminary data.</text>
</comment>
<dbReference type="EMBL" id="JANRML010000002">
    <property type="protein sequence ID" value="MCZ2220295.1"/>
    <property type="molecule type" value="Genomic_DNA"/>
</dbReference>
<protein>
    <submittedName>
        <fullName evidence="4">DUF1707 domain-containing protein</fullName>
    </submittedName>
</protein>
<dbReference type="InterPro" id="IPR012551">
    <property type="entry name" value="DUF1707_SHOCT-like"/>
</dbReference>
<organism evidence="4 5">
    <name type="scientific">Corynebacterium pilbarense</name>
    <dbReference type="NCBI Taxonomy" id="1288393"/>
    <lineage>
        <taxon>Bacteria</taxon>
        <taxon>Bacillati</taxon>
        <taxon>Actinomycetota</taxon>
        <taxon>Actinomycetes</taxon>
        <taxon>Mycobacteriales</taxon>
        <taxon>Corynebacteriaceae</taxon>
        <taxon>Corynebacterium</taxon>
    </lineage>
</organism>
<proteinExistence type="predicted"/>
<dbReference type="Pfam" id="PF09922">
    <property type="entry name" value="LiaF-like_C"/>
    <property type="match status" value="1"/>
</dbReference>
<evidence type="ECO:0000313" key="5">
    <source>
        <dbReference type="Proteomes" id="UP001071110"/>
    </source>
</evidence>
<dbReference type="AlphaFoldDB" id="A0A9Q4IG55"/>
<dbReference type="Proteomes" id="UP001071110">
    <property type="component" value="Unassembled WGS sequence"/>
</dbReference>
<dbReference type="Pfam" id="PF08044">
    <property type="entry name" value="DUF1707"/>
    <property type="match status" value="1"/>
</dbReference>
<keyword evidence="5" id="KW-1185">Reference proteome</keyword>
<accession>A0A9Q4IG55</accession>
<dbReference type="PANTHER" id="PTHR40763">
    <property type="entry name" value="MEMBRANE PROTEIN-RELATED"/>
    <property type="match status" value="1"/>
</dbReference>
<feature type="compositionally biased region" description="Polar residues" evidence="1">
    <location>
        <begin position="70"/>
        <end position="80"/>
    </location>
</feature>
<evidence type="ECO:0000256" key="1">
    <source>
        <dbReference type="SAM" id="MobiDB-lite"/>
    </source>
</evidence>
<reference evidence="4" key="1">
    <citation type="submission" date="2022-08" db="EMBL/GenBank/DDBJ databases">
        <title>Corynebacterium sp. nov., isolated from clinical breast specimens.</title>
        <authorList>
            <person name="Zhang T."/>
        </authorList>
    </citation>
    <scope>NUCLEOTIDE SEQUENCE</scope>
    <source>
        <strain evidence="4">CCUG 57942</strain>
    </source>
</reference>
<evidence type="ECO:0000313" key="4">
    <source>
        <dbReference type="EMBL" id="MCZ2220295.1"/>
    </source>
</evidence>
<dbReference type="InterPro" id="IPR024425">
    <property type="entry name" value="LiaF-like_C"/>
</dbReference>
<feature type="domain" description="Cell wall-active antibiotics response LiaF-like C-terminal" evidence="3">
    <location>
        <begin position="106"/>
        <end position="178"/>
    </location>
</feature>
<sequence length="211" mass="22154">MDTPTPPRKRASDSEREKAAKHLQAAFTDGQISLTEFDDRSRALYAATYSDELPALVEDLSPVESPNRPTPATTNASSRAVVTGERNGSAFSLSLMGGAERTGQWLVAPMHTTVALMGGNSLDLREARFAAQETVINALALMGGIEIIVPDDVRVVDDGVGIMGGFGVEDHDSCAVFAAELPADAPVVRVRGLALMGGVGIVRAARGAHVK</sequence>
<feature type="region of interest" description="Disordered" evidence="1">
    <location>
        <begin position="61"/>
        <end position="81"/>
    </location>
</feature>